<keyword evidence="1" id="KW-1133">Transmembrane helix</keyword>
<sequence>MHTTSLQEFQTHSHQLMSLTAEQAATEARHWIMADDTDNLEQLVAQLQQQPFIAAAQIQNRYGQSIATSLQQTESDQVQQALVLVEEVIDDGKVVGYLTLTVDESLLLEAPVRTHEYLTFYGQFLLGFAVLAGIFMAITFNRWRYKRVAINHPTE</sequence>
<proteinExistence type="predicted"/>
<dbReference type="EMBL" id="FOYU01000005">
    <property type="protein sequence ID" value="SFR60865.1"/>
    <property type="molecule type" value="Genomic_DNA"/>
</dbReference>
<dbReference type="Proteomes" id="UP000199424">
    <property type="component" value="Unassembled WGS sequence"/>
</dbReference>
<evidence type="ECO:0000313" key="2">
    <source>
        <dbReference type="EMBL" id="SFR60865.1"/>
    </source>
</evidence>
<dbReference type="AlphaFoldDB" id="A0A1I6I2E5"/>
<reference evidence="3" key="1">
    <citation type="submission" date="2016-10" db="EMBL/GenBank/DDBJ databases">
        <authorList>
            <person name="Varghese N."/>
            <person name="Submissions S."/>
        </authorList>
    </citation>
    <scope>NUCLEOTIDE SEQUENCE [LARGE SCALE GENOMIC DNA]</scope>
    <source>
        <strain evidence="3">CGMCC 1.7285</strain>
    </source>
</reference>
<gene>
    <name evidence="2" type="ORF">SAMN04488070_2316</name>
</gene>
<keyword evidence="3" id="KW-1185">Reference proteome</keyword>
<protein>
    <submittedName>
        <fullName evidence="2">Uncharacterized protein</fullName>
    </submittedName>
</protein>
<evidence type="ECO:0000313" key="3">
    <source>
        <dbReference type="Proteomes" id="UP000199424"/>
    </source>
</evidence>
<organism evidence="2 3">
    <name type="scientific">Pseudidiomarina maritima</name>
    <dbReference type="NCBI Taxonomy" id="519453"/>
    <lineage>
        <taxon>Bacteria</taxon>
        <taxon>Pseudomonadati</taxon>
        <taxon>Pseudomonadota</taxon>
        <taxon>Gammaproteobacteria</taxon>
        <taxon>Alteromonadales</taxon>
        <taxon>Idiomarinaceae</taxon>
        <taxon>Pseudidiomarina</taxon>
    </lineage>
</organism>
<feature type="transmembrane region" description="Helical" evidence="1">
    <location>
        <begin position="120"/>
        <end position="140"/>
    </location>
</feature>
<accession>A0A1I6I2E5</accession>
<evidence type="ECO:0000256" key="1">
    <source>
        <dbReference type="SAM" id="Phobius"/>
    </source>
</evidence>
<keyword evidence="1" id="KW-0812">Transmembrane</keyword>
<name>A0A1I6I2E5_9GAMM</name>
<keyword evidence="1" id="KW-0472">Membrane</keyword>
<dbReference type="RefSeq" id="WP_092858736.1">
    <property type="nucleotide sequence ID" value="NZ_FOYU01000005.1"/>
</dbReference>